<dbReference type="Pfam" id="PF07690">
    <property type="entry name" value="MFS_1"/>
    <property type="match status" value="1"/>
</dbReference>
<dbReference type="EMBL" id="NVUL01000008">
    <property type="protein sequence ID" value="PCI80790.1"/>
    <property type="molecule type" value="Genomic_DNA"/>
</dbReference>
<evidence type="ECO:0000256" key="5">
    <source>
        <dbReference type="ARBA" id="ARBA00023136"/>
    </source>
</evidence>
<comment type="caution">
    <text evidence="8">The sequence shown here is derived from an EMBL/GenBank/DDBJ whole genome shotgun (WGS) entry which is preliminary data.</text>
</comment>
<dbReference type="PROSITE" id="PS50850">
    <property type="entry name" value="MFS"/>
    <property type="match status" value="1"/>
</dbReference>
<feature type="transmembrane region" description="Helical" evidence="6">
    <location>
        <begin position="360"/>
        <end position="379"/>
    </location>
</feature>
<accession>A0A2A4XDY9</accession>
<evidence type="ECO:0000256" key="1">
    <source>
        <dbReference type="ARBA" id="ARBA00004141"/>
    </source>
</evidence>
<gene>
    <name evidence="8" type="ORF">COB20_02740</name>
</gene>
<dbReference type="AlphaFoldDB" id="A0A2A4XDY9"/>
<feature type="transmembrane region" description="Helical" evidence="6">
    <location>
        <begin position="87"/>
        <end position="105"/>
    </location>
</feature>
<feature type="transmembrane region" description="Helical" evidence="6">
    <location>
        <begin position="329"/>
        <end position="348"/>
    </location>
</feature>
<dbReference type="CDD" id="cd17321">
    <property type="entry name" value="MFS_MMR_MDR_like"/>
    <property type="match status" value="1"/>
</dbReference>
<reference evidence="9" key="1">
    <citation type="submission" date="2017-08" db="EMBL/GenBank/DDBJ databases">
        <title>A dynamic microbial community with high functional redundancy inhabits the cold, oxic subseafloor aquifer.</title>
        <authorList>
            <person name="Tully B.J."/>
            <person name="Wheat C.G."/>
            <person name="Glazer B.T."/>
            <person name="Huber J.A."/>
        </authorList>
    </citation>
    <scope>NUCLEOTIDE SEQUENCE [LARGE SCALE GENOMIC DNA]</scope>
</reference>
<feature type="transmembrane region" description="Helical" evidence="6">
    <location>
        <begin position="144"/>
        <end position="167"/>
    </location>
</feature>
<feature type="transmembrane region" description="Helical" evidence="6">
    <location>
        <begin position="266"/>
        <end position="292"/>
    </location>
</feature>
<dbReference type="Gene3D" id="1.20.1250.20">
    <property type="entry name" value="MFS general substrate transporter like domains"/>
    <property type="match status" value="1"/>
</dbReference>
<feature type="transmembrane region" description="Helical" evidence="6">
    <location>
        <begin position="400"/>
        <end position="419"/>
    </location>
</feature>
<evidence type="ECO:0000313" key="8">
    <source>
        <dbReference type="EMBL" id="PCI80790.1"/>
    </source>
</evidence>
<feature type="domain" description="Major facilitator superfamily (MFS) profile" evidence="7">
    <location>
        <begin position="20"/>
        <end position="453"/>
    </location>
</feature>
<protein>
    <recommendedName>
        <fullName evidence="7">Major facilitator superfamily (MFS) profile domain-containing protein</fullName>
    </recommendedName>
</protein>
<evidence type="ECO:0000256" key="2">
    <source>
        <dbReference type="ARBA" id="ARBA00022448"/>
    </source>
</evidence>
<dbReference type="SUPFAM" id="SSF103473">
    <property type="entry name" value="MFS general substrate transporter"/>
    <property type="match status" value="1"/>
</dbReference>
<organism evidence="8 9">
    <name type="scientific">SAR86 cluster bacterium</name>
    <dbReference type="NCBI Taxonomy" id="2030880"/>
    <lineage>
        <taxon>Bacteria</taxon>
        <taxon>Pseudomonadati</taxon>
        <taxon>Pseudomonadota</taxon>
        <taxon>Gammaproteobacteria</taxon>
        <taxon>SAR86 cluster</taxon>
    </lineage>
</organism>
<comment type="subcellular location">
    <subcellularLocation>
        <location evidence="1">Membrane</location>
        <topology evidence="1">Multi-pass membrane protein</topology>
    </subcellularLocation>
</comment>
<evidence type="ECO:0000313" key="9">
    <source>
        <dbReference type="Proteomes" id="UP000218767"/>
    </source>
</evidence>
<evidence type="ECO:0000256" key="6">
    <source>
        <dbReference type="SAM" id="Phobius"/>
    </source>
</evidence>
<dbReference type="Gene3D" id="1.20.1720.10">
    <property type="entry name" value="Multidrug resistance protein D"/>
    <property type="match status" value="1"/>
</dbReference>
<feature type="transmembrane region" description="Helical" evidence="6">
    <location>
        <begin position="232"/>
        <end position="250"/>
    </location>
</feature>
<dbReference type="InterPro" id="IPR011701">
    <property type="entry name" value="MFS"/>
</dbReference>
<evidence type="ECO:0000256" key="3">
    <source>
        <dbReference type="ARBA" id="ARBA00022692"/>
    </source>
</evidence>
<feature type="transmembrane region" description="Helical" evidence="6">
    <location>
        <begin position="111"/>
        <end position="132"/>
    </location>
</feature>
<feature type="transmembrane region" description="Helical" evidence="6">
    <location>
        <begin position="298"/>
        <end position="317"/>
    </location>
</feature>
<sequence>MLIEPSPGCPPLPEKRTFLLLAGVLLASALAPLGSTSIAVAMPQIAAFMEMDPGTATQLLVGGYLLISVIGQAPAGKLGDIIGYQKALYIGLAVFMLGSLLAYLVRSIEVLLISRMMMAAASAMIVPNASAMLRTQLPESMLPFAYGIFGATMGAAAAVGPLLGGALTQFFDWPAIFLVNVPWALLALGLIVMTSKPQEEKPKGRLDLRSTVLLAFAIGALQLGFIGDAVDLRLLVSGILLLSLFVWVQLRVDEPVFDPRFFKRPAYVAAGCTTAFGNFTMYALLFQLPIFFVDIRQVAEIEIAGALTAMTLCMMLGGPMSAVAGRLIGIRYTAVLAACTNMFGLYLYSDLESALVPMDIILPMALMGFAGGMAGPVVQSAGMLAIEKEKAGMAAGGLSTMRYLGGALGISVLSLRLGSEPTTTLEQHLSVIPYYAGALFMVLMSAFLLPVSNKKVDSKVDSR</sequence>
<dbReference type="Proteomes" id="UP000218767">
    <property type="component" value="Unassembled WGS sequence"/>
</dbReference>
<name>A0A2A4XDY9_9GAMM</name>
<feature type="transmembrane region" description="Helical" evidence="6">
    <location>
        <begin position="173"/>
        <end position="194"/>
    </location>
</feature>
<proteinExistence type="predicted"/>
<feature type="transmembrane region" description="Helical" evidence="6">
    <location>
        <begin position="57"/>
        <end position="75"/>
    </location>
</feature>
<keyword evidence="2" id="KW-0813">Transport</keyword>
<dbReference type="InterPro" id="IPR020846">
    <property type="entry name" value="MFS_dom"/>
</dbReference>
<dbReference type="InterPro" id="IPR036259">
    <property type="entry name" value="MFS_trans_sf"/>
</dbReference>
<dbReference type="GO" id="GO:0016020">
    <property type="term" value="C:membrane"/>
    <property type="evidence" value="ECO:0007669"/>
    <property type="project" value="UniProtKB-SubCell"/>
</dbReference>
<dbReference type="PRINTS" id="PR01036">
    <property type="entry name" value="TCRTETB"/>
</dbReference>
<dbReference type="PANTHER" id="PTHR42718">
    <property type="entry name" value="MAJOR FACILITATOR SUPERFAMILY MULTIDRUG TRANSPORTER MFSC"/>
    <property type="match status" value="1"/>
</dbReference>
<dbReference type="PANTHER" id="PTHR42718:SF9">
    <property type="entry name" value="MAJOR FACILITATOR SUPERFAMILY MULTIDRUG TRANSPORTER MFSC"/>
    <property type="match status" value="1"/>
</dbReference>
<dbReference type="GO" id="GO:0022857">
    <property type="term" value="F:transmembrane transporter activity"/>
    <property type="evidence" value="ECO:0007669"/>
    <property type="project" value="InterPro"/>
</dbReference>
<keyword evidence="3 6" id="KW-0812">Transmembrane</keyword>
<keyword evidence="4 6" id="KW-1133">Transmembrane helix</keyword>
<feature type="transmembrane region" description="Helical" evidence="6">
    <location>
        <begin position="431"/>
        <end position="449"/>
    </location>
</feature>
<evidence type="ECO:0000256" key="4">
    <source>
        <dbReference type="ARBA" id="ARBA00022989"/>
    </source>
</evidence>
<keyword evidence="5 6" id="KW-0472">Membrane</keyword>
<feature type="transmembrane region" description="Helical" evidence="6">
    <location>
        <begin position="206"/>
        <end position="226"/>
    </location>
</feature>
<evidence type="ECO:0000259" key="7">
    <source>
        <dbReference type="PROSITE" id="PS50850"/>
    </source>
</evidence>